<reference evidence="2" key="1">
    <citation type="submission" date="2023-03" db="EMBL/GenBank/DDBJ databases">
        <title>Massive genome expansion in bonnet fungi (Mycena s.s.) driven by repeated elements and novel gene families across ecological guilds.</title>
        <authorList>
            <consortium name="Lawrence Berkeley National Laboratory"/>
            <person name="Harder C.B."/>
            <person name="Miyauchi S."/>
            <person name="Viragh M."/>
            <person name="Kuo A."/>
            <person name="Thoen E."/>
            <person name="Andreopoulos B."/>
            <person name="Lu D."/>
            <person name="Skrede I."/>
            <person name="Drula E."/>
            <person name="Henrissat B."/>
            <person name="Morin E."/>
            <person name="Kohler A."/>
            <person name="Barry K."/>
            <person name="LaButti K."/>
            <person name="Morin E."/>
            <person name="Salamov A."/>
            <person name="Lipzen A."/>
            <person name="Mereny Z."/>
            <person name="Hegedus B."/>
            <person name="Baldrian P."/>
            <person name="Stursova M."/>
            <person name="Weitz H."/>
            <person name="Taylor A."/>
            <person name="Grigoriev I.V."/>
            <person name="Nagy L.G."/>
            <person name="Martin F."/>
            <person name="Kauserud H."/>
        </authorList>
    </citation>
    <scope>NUCLEOTIDE SEQUENCE</scope>
    <source>
        <strain evidence="2">CBHHK182m</strain>
    </source>
</reference>
<protein>
    <submittedName>
        <fullName evidence="2">Uncharacterized protein</fullName>
    </submittedName>
</protein>
<evidence type="ECO:0000256" key="1">
    <source>
        <dbReference type="SAM" id="MobiDB-lite"/>
    </source>
</evidence>
<name>A0AAD7NDA4_9AGAR</name>
<sequence>MVALNTRIHHAITDSIPSSRPQFSYYLEDRGLADSIKKASPDLISDYHASGELFLELAVVSYFIQTTVPAEYRGTIKTRVISPKTLQLVVALGWDLSRCGLSGHHLTDVVYIFLGVLVGALGASEAMQWFGHTFGPPIDGAASACSDYARERGAAGKSRKRRKANMEQHITAVQLLTTSPYSTAEAAGSSCNTTDDEHEALKLLAPSTPNPSCERFEVSMASLLNPQLNLIPDNNDELAVLELLVPPSPNPTSREELEVAALLNPGNILVKLPSDVTYTLLAAPAPTAASQFAHYYNRSTRQLLDSIADFTQHEVAAFNRTAFQPDDIFSLDQIPRAFYDGFMSASKREELLSPKTPLSSSMPSVTQYTAILVPQLPVRKLCIPPSSYRPIVSYAPAQHTPPNTKYSTLVKGHTLTRNHKTIPSDSRHHRRSHPYPRPTQSSSTARANRVSTPFLGRPNIHHYQQGGFKF</sequence>
<evidence type="ECO:0000313" key="2">
    <source>
        <dbReference type="EMBL" id="KAJ7757097.1"/>
    </source>
</evidence>
<dbReference type="Proteomes" id="UP001215598">
    <property type="component" value="Unassembled WGS sequence"/>
</dbReference>
<comment type="caution">
    <text evidence="2">The sequence shown here is derived from an EMBL/GenBank/DDBJ whole genome shotgun (WGS) entry which is preliminary data.</text>
</comment>
<organism evidence="2 3">
    <name type="scientific">Mycena metata</name>
    <dbReference type="NCBI Taxonomy" id="1033252"/>
    <lineage>
        <taxon>Eukaryota</taxon>
        <taxon>Fungi</taxon>
        <taxon>Dikarya</taxon>
        <taxon>Basidiomycota</taxon>
        <taxon>Agaricomycotina</taxon>
        <taxon>Agaricomycetes</taxon>
        <taxon>Agaricomycetidae</taxon>
        <taxon>Agaricales</taxon>
        <taxon>Marasmiineae</taxon>
        <taxon>Mycenaceae</taxon>
        <taxon>Mycena</taxon>
    </lineage>
</organism>
<dbReference type="EMBL" id="JARKIB010000045">
    <property type="protein sequence ID" value="KAJ7757097.1"/>
    <property type="molecule type" value="Genomic_DNA"/>
</dbReference>
<proteinExistence type="predicted"/>
<dbReference type="AlphaFoldDB" id="A0AAD7NDA4"/>
<evidence type="ECO:0000313" key="3">
    <source>
        <dbReference type="Proteomes" id="UP001215598"/>
    </source>
</evidence>
<accession>A0AAD7NDA4</accession>
<keyword evidence="3" id="KW-1185">Reference proteome</keyword>
<gene>
    <name evidence="2" type="ORF">B0H16DRAFT_1885798</name>
</gene>
<feature type="region of interest" description="Disordered" evidence="1">
    <location>
        <begin position="411"/>
        <end position="447"/>
    </location>
</feature>